<organism evidence="1 2">
    <name type="scientific">Hyaloperonospora arabidopsidis (strain Emoy2)</name>
    <name type="common">Downy mildew agent</name>
    <name type="synonym">Peronospora arabidopsidis</name>
    <dbReference type="NCBI Taxonomy" id="559515"/>
    <lineage>
        <taxon>Eukaryota</taxon>
        <taxon>Sar</taxon>
        <taxon>Stramenopiles</taxon>
        <taxon>Oomycota</taxon>
        <taxon>Peronosporomycetes</taxon>
        <taxon>Peronosporales</taxon>
        <taxon>Peronosporaceae</taxon>
        <taxon>Hyaloperonospora</taxon>
    </lineage>
</organism>
<proteinExistence type="predicted"/>
<name>M4BVQ7_HYAAE</name>
<keyword evidence="2" id="KW-1185">Reference proteome</keyword>
<dbReference type="EnsemblProtists" id="HpaT810601">
    <property type="protein sequence ID" value="HpaP810601"/>
    <property type="gene ID" value="HpaG810601"/>
</dbReference>
<sequence length="180" mass="20013">MVVKRQDEDDDAGIDARWRIGCPAFRRNASTSLSTQSFISISVPAATSRRRSGALIATRQMVDALLPVFILSAGITSNTPSSQPWRLNSPFNSPSSNVKYWRRDVVSTKYRGFQFLRPKGPEPDPFLNNTPVRKISLSVIILGADEEEDIDGCCACGMTIDNDDDDDDDCDRIKGRNLDR</sequence>
<dbReference type="HOGENOM" id="CLU_1499064_0_0_1"/>
<dbReference type="VEuPathDB" id="FungiDB:HpaG810601"/>
<reference evidence="1" key="2">
    <citation type="submission" date="2015-06" db="UniProtKB">
        <authorList>
            <consortium name="EnsemblProtists"/>
        </authorList>
    </citation>
    <scope>IDENTIFICATION</scope>
    <source>
        <strain evidence="1">Emoy2</strain>
    </source>
</reference>
<dbReference type="Proteomes" id="UP000011713">
    <property type="component" value="Unassembled WGS sequence"/>
</dbReference>
<dbReference type="InParanoid" id="M4BVQ7"/>
<dbReference type="EMBL" id="JH597984">
    <property type="status" value="NOT_ANNOTATED_CDS"/>
    <property type="molecule type" value="Genomic_DNA"/>
</dbReference>
<protein>
    <submittedName>
        <fullName evidence="1">Uncharacterized protein</fullName>
    </submittedName>
</protein>
<reference evidence="2" key="1">
    <citation type="journal article" date="2010" name="Science">
        <title>Signatures of adaptation to obligate biotrophy in the Hyaloperonospora arabidopsidis genome.</title>
        <authorList>
            <person name="Baxter L."/>
            <person name="Tripathy S."/>
            <person name="Ishaque N."/>
            <person name="Boot N."/>
            <person name="Cabral A."/>
            <person name="Kemen E."/>
            <person name="Thines M."/>
            <person name="Ah-Fong A."/>
            <person name="Anderson R."/>
            <person name="Badejoko W."/>
            <person name="Bittner-Eddy P."/>
            <person name="Boore J.L."/>
            <person name="Chibucos M.C."/>
            <person name="Coates M."/>
            <person name="Dehal P."/>
            <person name="Delehaunty K."/>
            <person name="Dong S."/>
            <person name="Downton P."/>
            <person name="Dumas B."/>
            <person name="Fabro G."/>
            <person name="Fronick C."/>
            <person name="Fuerstenberg S.I."/>
            <person name="Fulton L."/>
            <person name="Gaulin E."/>
            <person name="Govers F."/>
            <person name="Hughes L."/>
            <person name="Humphray S."/>
            <person name="Jiang R.H."/>
            <person name="Judelson H."/>
            <person name="Kamoun S."/>
            <person name="Kyung K."/>
            <person name="Meijer H."/>
            <person name="Minx P."/>
            <person name="Morris P."/>
            <person name="Nelson J."/>
            <person name="Phuntumart V."/>
            <person name="Qutob D."/>
            <person name="Rehmany A."/>
            <person name="Rougon-Cardoso A."/>
            <person name="Ryden P."/>
            <person name="Torto-Alalibo T."/>
            <person name="Studholme D."/>
            <person name="Wang Y."/>
            <person name="Win J."/>
            <person name="Wood J."/>
            <person name="Clifton S.W."/>
            <person name="Rogers J."/>
            <person name="Van den Ackerveken G."/>
            <person name="Jones J.D."/>
            <person name="McDowell J.M."/>
            <person name="Beynon J."/>
            <person name="Tyler B.M."/>
        </authorList>
    </citation>
    <scope>NUCLEOTIDE SEQUENCE [LARGE SCALE GENOMIC DNA]</scope>
    <source>
        <strain evidence="2">Emoy2</strain>
    </source>
</reference>
<accession>M4BVQ7</accession>
<dbReference type="AlphaFoldDB" id="M4BVQ7"/>
<evidence type="ECO:0000313" key="2">
    <source>
        <dbReference type="Proteomes" id="UP000011713"/>
    </source>
</evidence>
<evidence type="ECO:0000313" key="1">
    <source>
        <dbReference type="EnsemblProtists" id="HpaP810601"/>
    </source>
</evidence>